<dbReference type="EMBL" id="VSSQ01000017">
    <property type="protein sequence ID" value="MPL62203.1"/>
    <property type="molecule type" value="Genomic_DNA"/>
</dbReference>
<dbReference type="CDD" id="cd06127">
    <property type="entry name" value="DEDDh"/>
    <property type="match status" value="1"/>
</dbReference>
<dbReference type="PANTHER" id="PTHR30231">
    <property type="entry name" value="DNA POLYMERASE III SUBUNIT EPSILON"/>
    <property type="match status" value="1"/>
</dbReference>
<organism evidence="5">
    <name type="scientific">bioreactor metagenome</name>
    <dbReference type="NCBI Taxonomy" id="1076179"/>
    <lineage>
        <taxon>unclassified sequences</taxon>
        <taxon>metagenomes</taxon>
        <taxon>ecological metagenomes</taxon>
    </lineage>
</organism>
<dbReference type="EC" id="2.7.7.7" evidence="5"/>
<keyword evidence="1" id="KW-0540">Nuclease</keyword>
<keyword evidence="5" id="KW-0548">Nucleotidyltransferase</keyword>
<evidence type="ECO:0000256" key="2">
    <source>
        <dbReference type="ARBA" id="ARBA00022801"/>
    </source>
</evidence>
<dbReference type="Gene3D" id="3.30.420.10">
    <property type="entry name" value="Ribonuclease H-like superfamily/Ribonuclease H"/>
    <property type="match status" value="1"/>
</dbReference>
<keyword evidence="2" id="KW-0378">Hydrolase</keyword>
<reference evidence="5" key="1">
    <citation type="submission" date="2019-08" db="EMBL/GenBank/DDBJ databases">
        <authorList>
            <person name="Kucharzyk K."/>
            <person name="Murdoch R.W."/>
            <person name="Higgins S."/>
            <person name="Loffler F."/>
        </authorList>
    </citation>
    <scope>NUCLEOTIDE SEQUENCE</scope>
</reference>
<dbReference type="SMART" id="SM00479">
    <property type="entry name" value="EXOIII"/>
    <property type="match status" value="1"/>
</dbReference>
<proteinExistence type="predicted"/>
<evidence type="ECO:0000313" key="5">
    <source>
        <dbReference type="EMBL" id="MPL62203.1"/>
    </source>
</evidence>
<keyword evidence="5" id="KW-0808">Transferase</keyword>
<dbReference type="SUPFAM" id="SSF53098">
    <property type="entry name" value="Ribonuclease H-like"/>
    <property type="match status" value="1"/>
</dbReference>
<sequence length="184" mass="21221">MKTRNLAFIDVETTGTDYEKHEIIELALIVVKQIDREGKGPKIEIVGEYEWKIKPEKLEDAEEEALRINGYNEVDWLFAVPLKNAMEDFNKKAEGCTFVSHNLVFDYNFVDKAYKKTGVENDMHYGKLDTISIAFARLYDVPQASFFTLKYLCEILKVENTKAHTALADTRALVEVYKKLMRAV</sequence>
<dbReference type="InterPro" id="IPR012337">
    <property type="entry name" value="RNaseH-like_sf"/>
</dbReference>
<protein>
    <submittedName>
        <fullName evidence="5">DNA polymerase III PolC-type</fullName>
        <ecNumber evidence="5">2.7.7.7</ecNumber>
    </submittedName>
</protein>
<evidence type="ECO:0000256" key="1">
    <source>
        <dbReference type="ARBA" id="ARBA00022722"/>
    </source>
</evidence>
<gene>
    <name evidence="5" type="primary">polC_4</name>
    <name evidence="5" type="ORF">SDC9_07808</name>
</gene>
<comment type="caution">
    <text evidence="5">The sequence shown here is derived from an EMBL/GenBank/DDBJ whole genome shotgun (WGS) entry which is preliminary data.</text>
</comment>
<dbReference type="GO" id="GO:0003676">
    <property type="term" value="F:nucleic acid binding"/>
    <property type="evidence" value="ECO:0007669"/>
    <property type="project" value="InterPro"/>
</dbReference>
<accession>A0A644T5K8</accession>
<dbReference type="PANTHER" id="PTHR30231:SF4">
    <property type="entry name" value="PROTEIN NEN2"/>
    <property type="match status" value="1"/>
</dbReference>
<name>A0A644T5K8_9ZZZZ</name>
<keyword evidence="3" id="KW-0269">Exonuclease</keyword>
<evidence type="ECO:0000259" key="4">
    <source>
        <dbReference type="SMART" id="SM00479"/>
    </source>
</evidence>
<dbReference type="GO" id="GO:0003887">
    <property type="term" value="F:DNA-directed DNA polymerase activity"/>
    <property type="evidence" value="ECO:0007669"/>
    <property type="project" value="UniProtKB-EC"/>
</dbReference>
<dbReference type="Pfam" id="PF00929">
    <property type="entry name" value="RNase_T"/>
    <property type="match status" value="1"/>
</dbReference>
<feature type="domain" description="Exonuclease" evidence="4">
    <location>
        <begin position="5"/>
        <end position="184"/>
    </location>
</feature>
<dbReference type="InterPro" id="IPR013520">
    <property type="entry name" value="Ribonucl_H"/>
</dbReference>
<evidence type="ECO:0000256" key="3">
    <source>
        <dbReference type="ARBA" id="ARBA00022839"/>
    </source>
</evidence>
<dbReference type="GO" id="GO:0008408">
    <property type="term" value="F:3'-5' exonuclease activity"/>
    <property type="evidence" value="ECO:0007669"/>
    <property type="project" value="TreeGrafter"/>
</dbReference>
<dbReference type="InterPro" id="IPR036397">
    <property type="entry name" value="RNaseH_sf"/>
</dbReference>
<dbReference type="AlphaFoldDB" id="A0A644T5K8"/>